<feature type="compositionally biased region" description="Polar residues" evidence="1">
    <location>
        <begin position="28"/>
        <end position="48"/>
    </location>
</feature>
<dbReference type="AlphaFoldDB" id="A0A5D2C515"/>
<feature type="signal peptide" evidence="2">
    <location>
        <begin position="1"/>
        <end position="23"/>
    </location>
</feature>
<reference evidence="3 4" key="1">
    <citation type="submission" date="2019-06" db="EMBL/GenBank/DDBJ databases">
        <title>WGS assembly of Gossypium darwinii.</title>
        <authorList>
            <person name="Chen Z.J."/>
            <person name="Sreedasyam A."/>
            <person name="Ando A."/>
            <person name="Song Q."/>
            <person name="De L."/>
            <person name="Hulse-Kemp A."/>
            <person name="Ding M."/>
            <person name="Ye W."/>
            <person name="Kirkbride R."/>
            <person name="Jenkins J."/>
            <person name="Plott C."/>
            <person name="Lovell J."/>
            <person name="Lin Y.-M."/>
            <person name="Vaughn R."/>
            <person name="Liu B."/>
            <person name="Li W."/>
            <person name="Simpson S."/>
            <person name="Scheffler B."/>
            <person name="Saski C."/>
            <person name="Grover C."/>
            <person name="Hu G."/>
            <person name="Conover J."/>
            <person name="Carlson J."/>
            <person name="Shu S."/>
            <person name="Boston L."/>
            <person name="Williams M."/>
            <person name="Peterson D."/>
            <person name="Mcgee K."/>
            <person name="Jones D."/>
            <person name="Wendel J."/>
            <person name="Stelly D."/>
            <person name="Grimwood J."/>
            <person name="Schmutz J."/>
        </authorList>
    </citation>
    <scope>NUCLEOTIDE SEQUENCE [LARGE SCALE GENOMIC DNA]</scope>
    <source>
        <strain evidence="3">1808015.09</strain>
    </source>
</reference>
<feature type="region of interest" description="Disordered" evidence="1">
    <location>
        <begin position="79"/>
        <end position="104"/>
    </location>
</feature>
<protein>
    <submittedName>
        <fullName evidence="3">Uncharacterized protein</fullName>
    </submittedName>
</protein>
<sequence length="169" mass="19929">MLHSTTHMSLSLSLFSCFSSLGALPANSREQNSPQEQQQHSNANHTYRPNLNVLLPQPRLPINRPDEIILVPNNFRDAYLSSDDSDSEYERDEYFEDEDSEDNEQEEVKWDIKLLQFQLFLNRELTNMMMRFILQPNQIYYLSFKLQLEISQIGQEIENLQRRMGQSVL</sequence>
<keyword evidence="4" id="KW-1185">Reference proteome</keyword>
<keyword evidence="2" id="KW-0732">Signal</keyword>
<organism evidence="3 4">
    <name type="scientific">Gossypium darwinii</name>
    <name type="common">Darwin's cotton</name>
    <name type="synonym">Gossypium barbadense var. darwinii</name>
    <dbReference type="NCBI Taxonomy" id="34276"/>
    <lineage>
        <taxon>Eukaryota</taxon>
        <taxon>Viridiplantae</taxon>
        <taxon>Streptophyta</taxon>
        <taxon>Embryophyta</taxon>
        <taxon>Tracheophyta</taxon>
        <taxon>Spermatophyta</taxon>
        <taxon>Magnoliopsida</taxon>
        <taxon>eudicotyledons</taxon>
        <taxon>Gunneridae</taxon>
        <taxon>Pentapetalae</taxon>
        <taxon>rosids</taxon>
        <taxon>malvids</taxon>
        <taxon>Malvales</taxon>
        <taxon>Malvaceae</taxon>
        <taxon>Malvoideae</taxon>
        <taxon>Gossypium</taxon>
    </lineage>
</organism>
<evidence type="ECO:0000256" key="2">
    <source>
        <dbReference type="SAM" id="SignalP"/>
    </source>
</evidence>
<name>A0A5D2C515_GOSDA</name>
<feature type="compositionally biased region" description="Acidic residues" evidence="1">
    <location>
        <begin position="83"/>
        <end position="104"/>
    </location>
</feature>
<dbReference type="EMBL" id="CM017706">
    <property type="protein sequence ID" value="TYG63680.1"/>
    <property type="molecule type" value="Genomic_DNA"/>
</dbReference>
<gene>
    <name evidence="3" type="ORF">ES288_D06G049600v1</name>
</gene>
<evidence type="ECO:0000256" key="1">
    <source>
        <dbReference type="SAM" id="MobiDB-lite"/>
    </source>
</evidence>
<evidence type="ECO:0000313" key="4">
    <source>
        <dbReference type="Proteomes" id="UP000323506"/>
    </source>
</evidence>
<accession>A0A5D2C515</accession>
<feature type="chain" id="PRO_5022991772" evidence="2">
    <location>
        <begin position="24"/>
        <end position="169"/>
    </location>
</feature>
<feature type="region of interest" description="Disordered" evidence="1">
    <location>
        <begin position="26"/>
        <end position="48"/>
    </location>
</feature>
<evidence type="ECO:0000313" key="3">
    <source>
        <dbReference type="EMBL" id="TYG63680.1"/>
    </source>
</evidence>
<proteinExistence type="predicted"/>
<dbReference type="Proteomes" id="UP000323506">
    <property type="component" value="Chromosome D06"/>
</dbReference>